<comment type="caution">
    <text evidence="1">The sequence shown here is derived from an EMBL/GenBank/DDBJ whole genome shotgun (WGS) entry which is preliminary data.</text>
</comment>
<keyword evidence="2" id="KW-1185">Reference proteome</keyword>
<dbReference type="GO" id="GO:0016706">
    <property type="term" value="F:2-oxoglutarate-dependent dioxygenase activity"/>
    <property type="evidence" value="ECO:0007669"/>
    <property type="project" value="UniProtKB-ARBA"/>
</dbReference>
<dbReference type="STRING" id="702114.A1355_15895"/>
<dbReference type="InterPro" id="IPR051961">
    <property type="entry name" value="Fungal_Metabolite_Diox"/>
</dbReference>
<proteinExistence type="predicted"/>
<accession>A0A177N0T5</accession>
<evidence type="ECO:0000313" key="2">
    <source>
        <dbReference type="Proteomes" id="UP000077628"/>
    </source>
</evidence>
<dbReference type="SUPFAM" id="SSF51197">
    <property type="entry name" value="Clavaminate synthase-like"/>
    <property type="match status" value="1"/>
</dbReference>
<reference evidence="2" key="1">
    <citation type="submission" date="2016-03" db="EMBL/GenBank/DDBJ databases">
        <authorList>
            <person name="Heylen K."/>
            <person name="De Vos P."/>
            <person name="Vekeman B."/>
        </authorList>
    </citation>
    <scope>NUCLEOTIDE SEQUENCE [LARGE SCALE GENOMIC DNA]</scope>
    <source>
        <strain evidence="2">R-45383</strain>
    </source>
</reference>
<dbReference type="InterPro" id="IPR008775">
    <property type="entry name" value="Phytyl_CoA_dOase-like"/>
</dbReference>
<dbReference type="AlphaFoldDB" id="A0A177N0T5"/>
<organism evidence="1 2">
    <name type="scientific">Methylomonas koyamae</name>
    <dbReference type="NCBI Taxonomy" id="702114"/>
    <lineage>
        <taxon>Bacteria</taxon>
        <taxon>Pseudomonadati</taxon>
        <taxon>Pseudomonadota</taxon>
        <taxon>Gammaproteobacteria</taxon>
        <taxon>Methylococcales</taxon>
        <taxon>Methylococcaceae</taxon>
        <taxon>Methylomonas</taxon>
    </lineage>
</organism>
<dbReference type="PANTHER" id="PTHR37563:SF2">
    <property type="entry name" value="PHYTANOYL-COA DIOXYGENASE FAMILY PROTEIN (AFU_ORTHOLOGUE AFUA_2G03330)"/>
    <property type="match status" value="1"/>
</dbReference>
<name>A0A177N0T5_9GAMM</name>
<protein>
    <recommendedName>
        <fullName evidence="3">Phytanoyl-CoA dioxygenase</fullName>
    </recommendedName>
</protein>
<gene>
    <name evidence="1" type="ORF">A1355_15895</name>
</gene>
<dbReference type="Proteomes" id="UP000077628">
    <property type="component" value="Unassembled WGS sequence"/>
</dbReference>
<sequence length="278" mass="31861">MRAEAEKLNLAVHGVYERHKNETDIEMHLEEVSRNGFSVIKSALTVEEVDYTRQKLDEIYQQQVDEFGLDNLIALKDRYIVRSMLAYDDFFLHKIACNEKILPVIKKALGNNISLSSQVGILNPPDDTLYQTAWHRELQYQHFTISRPIALQSLFCIDPFNATTGGTFFLPGSHLHEPFPSDEYAKKHEIQIIADPGDAVIFDALAYHRAGVNVSPNVRRAINNLYTLPIIQQQINFSRMMNGRFKDDPFLAGLLGYRWETADSVLAWRQSHLNNKKA</sequence>
<dbReference type="OrthoDB" id="9796766at2"/>
<evidence type="ECO:0000313" key="1">
    <source>
        <dbReference type="EMBL" id="OAI11578.1"/>
    </source>
</evidence>
<evidence type="ECO:0008006" key="3">
    <source>
        <dbReference type="Google" id="ProtNLM"/>
    </source>
</evidence>
<dbReference type="Gene3D" id="2.60.120.620">
    <property type="entry name" value="q2cbj1_9rhob like domain"/>
    <property type="match status" value="1"/>
</dbReference>
<dbReference type="PANTHER" id="PTHR37563">
    <property type="entry name" value="PHYTANOYL-COA DIOXYGENASE FAMILY PROTEIN (AFU_ORTHOLOGUE AFUA_2G03330)"/>
    <property type="match status" value="1"/>
</dbReference>
<dbReference type="EMBL" id="LUUK01000230">
    <property type="protein sequence ID" value="OAI11578.1"/>
    <property type="molecule type" value="Genomic_DNA"/>
</dbReference>
<dbReference type="Pfam" id="PF05721">
    <property type="entry name" value="PhyH"/>
    <property type="match status" value="1"/>
</dbReference>